<evidence type="ECO:0000256" key="1">
    <source>
        <dbReference type="ARBA" id="ARBA00022741"/>
    </source>
</evidence>
<dbReference type="Pfam" id="PF00270">
    <property type="entry name" value="DEAD"/>
    <property type="match status" value="1"/>
</dbReference>
<evidence type="ECO:0000259" key="3">
    <source>
        <dbReference type="PROSITE" id="PS51192"/>
    </source>
</evidence>
<dbReference type="InterPro" id="IPR001650">
    <property type="entry name" value="Helicase_C-like"/>
</dbReference>
<accession>A0A8H8DA04</accession>
<reference evidence="5 6" key="1">
    <citation type="submission" date="2020-12" db="EMBL/GenBank/DDBJ databases">
        <title>Effect of drift, selection, and recombination on the evolution of hybrid genomes in Candida yeast pathogens.</title>
        <authorList>
            <person name="Mixao V."/>
            <person name="Ksiezopolska E."/>
            <person name="Saus E."/>
            <person name="Boekhout T."/>
            <person name="Gacser A."/>
            <person name="Gabaldon T."/>
        </authorList>
    </citation>
    <scope>NUCLEOTIDE SEQUENCE [LARGE SCALE GENOMIC DNA]</scope>
    <source>
        <strain evidence="5 6">BP57</strain>
    </source>
</reference>
<dbReference type="GO" id="GO:0036297">
    <property type="term" value="P:interstrand cross-link repair"/>
    <property type="evidence" value="ECO:0007669"/>
    <property type="project" value="TreeGrafter"/>
</dbReference>
<dbReference type="PROSITE" id="PS51192">
    <property type="entry name" value="HELICASE_ATP_BIND_1"/>
    <property type="match status" value="1"/>
</dbReference>
<dbReference type="Pfam" id="PF00271">
    <property type="entry name" value="Helicase_C"/>
    <property type="match status" value="1"/>
</dbReference>
<comment type="caution">
    <text evidence="5">The sequence shown here is derived from an EMBL/GenBank/DDBJ whole genome shotgun (WGS) entry which is preliminary data.</text>
</comment>
<gene>
    <name evidence="5" type="ORF">I9W82_003777</name>
</gene>
<feature type="domain" description="Helicase ATP-binding" evidence="3">
    <location>
        <begin position="313"/>
        <end position="509"/>
    </location>
</feature>
<dbReference type="PROSITE" id="PS51194">
    <property type="entry name" value="HELICASE_CTER"/>
    <property type="match status" value="1"/>
</dbReference>
<dbReference type="PANTHER" id="PTHR47957:SF3">
    <property type="entry name" value="ATP-DEPENDENT HELICASE HRQ1"/>
    <property type="match status" value="1"/>
</dbReference>
<dbReference type="InterPro" id="IPR027417">
    <property type="entry name" value="P-loop_NTPase"/>
</dbReference>
<dbReference type="InterPro" id="IPR018973">
    <property type="entry name" value="MZB"/>
</dbReference>
<dbReference type="GO" id="GO:0005634">
    <property type="term" value="C:nucleus"/>
    <property type="evidence" value="ECO:0007669"/>
    <property type="project" value="TreeGrafter"/>
</dbReference>
<evidence type="ECO:0000259" key="4">
    <source>
        <dbReference type="PROSITE" id="PS51194"/>
    </source>
</evidence>
<keyword evidence="2" id="KW-0067">ATP-binding</keyword>
<evidence type="ECO:0000256" key="2">
    <source>
        <dbReference type="ARBA" id="ARBA00022840"/>
    </source>
</evidence>
<dbReference type="GO" id="GO:0005524">
    <property type="term" value="F:ATP binding"/>
    <property type="evidence" value="ECO:0007669"/>
    <property type="project" value="UniProtKB-KW"/>
</dbReference>
<name>A0A8H8DA04_9ASCO</name>
<dbReference type="Pfam" id="PF22982">
    <property type="entry name" value="WHD_HRQ1"/>
    <property type="match status" value="1"/>
</dbReference>
<dbReference type="SMART" id="SM00487">
    <property type="entry name" value="DEXDc"/>
    <property type="match status" value="1"/>
</dbReference>
<dbReference type="AlphaFoldDB" id="A0A8H8DA04"/>
<keyword evidence="1" id="KW-0547">Nucleotide-binding</keyword>
<dbReference type="GO" id="GO:0003676">
    <property type="term" value="F:nucleic acid binding"/>
    <property type="evidence" value="ECO:0007669"/>
    <property type="project" value="InterPro"/>
</dbReference>
<keyword evidence="6" id="KW-1185">Reference proteome</keyword>
<dbReference type="OrthoDB" id="18781at2759"/>
<dbReference type="InterPro" id="IPR011545">
    <property type="entry name" value="DEAD/DEAH_box_helicase_dom"/>
</dbReference>
<dbReference type="Gene3D" id="3.40.50.300">
    <property type="entry name" value="P-loop containing nucleotide triphosphate hydrolases"/>
    <property type="match status" value="2"/>
</dbReference>
<evidence type="ECO:0000313" key="5">
    <source>
        <dbReference type="EMBL" id="KAG5418249.1"/>
    </source>
</evidence>
<dbReference type="SMART" id="SM00490">
    <property type="entry name" value="HELICc"/>
    <property type="match status" value="1"/>
</dbReference>
<dbReference type="InterPro" id="IPR055227">
    <property type="entry name" value="HRQ1_WHD"/>
</dbReference>
<feature type="domain" description="Helicase C-terminal" evidence="4">
    <location>
        <begin position="562"/>
        <end position="723"/>
    </location>
</feature>
<dbReference type="InterPro" id="IPR014001">
    <property type="entry name" value="Helicase_ATP-bd"/>
</dbReference>
<dbReference type="GO" id="GO:0006289">
    <property type="term" value="P:nucleotide-excision repair"/>
    <property type="evidence" value="ECO:0007669"/>
    <property type="project" value="TreeGrafter"/>
</dbReference>
<protein>
    <submittedName>
        <fullName evidence="5">HRQ1</fullName>
    </submittedName>
</protein>
<dbReference type="SUPFAM" id="SSF52540">
    <property type="entry name" value="P-loop containing nucleoside triphosphate hydrolases"/>
    <property type="match status" value="1"/>
</dbReference>
<sequence>MEHTPVPSDWSSYFKRLFSIFHEINKHATFLASHSRSVIPSVQLFQKLNSTITTTDLATIKYLFPEDEVFFDYVDENQVMVSFVEEVKFSSKGYGQTPVGDKFDDSETQQSKQILIFDFQDVKIHGIGKMMKGRKRMKMDTKPREFDASVRQGFFLNSANYNLKPLDKDSLARIIQGRDSRFKQFILDYIGKFQSVERAEEALIKEALKLIPKEPVLEDMVKVLEDKEDVVDSEKVSYTADEMIEALRKSRTYADQIVSTQKLNDTQPPQFQPLSSSASECLHPELRDALLAAKGISIDEGLYTHQAESLETLLDESKDTHIIVSTSTASGKSLIYQLPVLNSILWDISNGLKGRHTTALFIFPTKALAQDQMKQFKSLLSHLPSNFKRPIVIDAYDGDTPFIERVKISNEADILFTNPDTIHASILPNSNFESWRNFIKGLKYVVVDELHIYKGTFGINVGYVMARLLRIKDRFSPDEKSFRFVSCSATINNPVQHFRTICSIPEDSEVAHVSNDGSAKCEKKMLVWNPPVLMNNRGVRGPADSNSKLITRVSPIFESARLLLTLLTEMKGLKIIVFCPIRVVSEMMMREVRTLLQKSPYSKSGLVQSDIMSYRGGYSKSDRRIIEKKMFDGQLRAIIATNALELGIDLSDLDVVITCGFPMSKSNLHQQFGRAGRRKDAKGSLVVFVPGRSPIDQYYIEHADDLVQNTYEDLCVDSLRDMEHGSLILERHLQCAAYEESIVLNEDYKWFSKGRSFESFEKILKEHLVQDIGDRFIPSSKYMPKPSKLVSIRAVEDDNVAVVDITNNRNIVIEEVEVSRTTFTIYEGGIFLHQGQPYLVKEFNHKEKYAKVERVNVDWTTSQRDYTDVDPEEVDLVKPLVPIPVKKTMDIPIFFGLIKITMKVFGFFKVNRKEEILEVVEVNNPPVVAYAKGCWLNVPKIAIDIIKAKQLSAAGGIHAAAHGIMNMLPIFANYSQANANLGDFELATECKAPTKEFKTTKSERKRPARLVFYDTKGGKNGSGYSYKIFECIDELINSTFNRIKQCDCQWGCPLCIVSIACKEQMRVMSRPAALIVLASFLGFDMEKLAETLPNGPEPGMPPILHETIVADASSVRFSPNVRILNISTT</sequence>
<dbReference type="GeneID" id="93652406"/>
<evidence type="ECO:0000313" key="6">
    <source>
        <dbReference type="Proteomes" id="UP000669133"/>
    </source>
</evidence>
<dbReference type="Proteomes" id="UP000669133">
    <property type="component" value="Unassembled WGS sequence"/>
</dbReference>
<dbReference type="PANTHER" id="PTHR47957">
    <property type="entry name" value="ATP-DEPENDENT HELICASE HRQ1"/>
    <property type="match status" value="1"/>
</dbReference>
<dbReference type="GO" id="GO:0043138">
    <property type="term" value="F:3'-5' DNA helicase activity"/>
    <property type="evidence" value="ECO:0007669"/>
    <property type="project" value="TreeGrafter"/>
</dbReference>
<dbReference type="RefSeq" id="XP_067547365.1">
    <property type="nucleotide sequence ID" value="XM_067692777.1"/>
</dbReference>
<dbReference type="Pfam" id="PF09369">
    <property type="entry name" value="MZB"/>
    <property type="match status" value="1"/>
</dbReference>
<organism evidence="5 6">
    <name type="scientific">Candida metapsilosis</name>
    <dbReference type="NCBI Taxonomy" id="273372"/>
    <lineage>
        <taxon>Eukaryota</taxon>
        <taxon>Fungi</taxon>
        <taxon>Dikarya</taxon>
        <taxon>Ascomycota</taxon>
        <taxon>Saccharomycotina</taxon>
        <taxon>Pichiomycetes</taxon>
        <taxon>Debaryomycetaceae</taxon>
        <taxon>Candida/Lodderomyces clade</taxon>
        <taxon>Candida</taxon>
    </lineage>
</organism>
<dbReference type="CDD" id="cd17923">
    <property type="entry name" value="DEXHc_Hrq1-like"/>
    <property type="match status" value="1"/>
</dbReference>
<dbReference type="CDD" id="cd18797">
    <property type="entry name" value="SF2_C_Hrq"/>
    <property type="match status" value="1"/>
</dbReference>
<dbReference type="EMBL" id="JAEOAQ010000005">
    <property type="protein sequence ID" value="KAG5418249.1"/>
    <property type="molecule type" value="Genomic_DNA"/>
</dbReference>
<proteinExistence type="predicted"/>